<dbReference type="PROSITE" id="PS00061">
    <property type="entry name" value="ADH_SHORT"/>
    <property type="match status" value="1"/>
</dbReference>
<dbReference type="PRINTS" id="PR00080">
    <property type="entry name" value="SDRFAMILY"/>
</dbReference>
<organism evidence="2 3">
    <name type="scientific">Variovorax boronicumulans</name>
    <dbReference type="NCBI Taxonomy" id="436515"/>
    <lineage>
        <taxon>Bacteria</taxon>
        <taxon>Pseudomonadati</taxon>
        <taxon>Pseudomonadota</taxon>
        <taxon>Betaproteobacteria</taxon>
        <taxon>Burkholderiales</taxon>
        <taxon>Comamonadaceae</taxon>
        <taxon>Variovorax</taxon>
    </lineage>
</organism>
<dbReference type="GO" id="GO:0030497">
    <property type="term" value="P:fatty acid elongation"/>
    <property type="evidence" value="ECO:0007669"/>
    <property type="project" value="TreeGrafter"/>
</dbReference>
<dbReference type="Gene3D" id="3.40.50.720">
    <property type="entry name" value="NAD(P)-binding Rossmann-like Domain"/>
    <property type="match status" value="1"/>
</dbReference>
<dbReference type="NCBIfam" id="NF005559">
    <property type="entry name" value="PRK07231.1"/>
    <property type="match status" value="1"/>
</dbReference>
<sequence>MRPSFDDTVALVSGASQGIGFAIATRLLEAGCRVALTDIDADKTREAAARTGHAADRVRPYALDVRDAAQCEAVVADLQQAWGPVGVLVNNAGVGGRSAAFEAQSLSDDIDHVMAVNVKGVLNLTVACTEGLRKTRGAIVNVASITSLVATSAHMAYGASKGAVGQLTKFLARDFGPHGVRVNSVAPGLVMTPMTAHIADDAERHERMVRRTFLRRVGDPQDIAGPVVFLASEQARYVTGTILPVDGGYTAN</sequence>
<dbReference type="PRINTS" id="PR00081">
    <property type="entry name" value="GDHRDH"/>
</dbReference>
<dbReference type="CDD" id="cd05233">
    <property type="entry name" value="SDR_c"/>
    <property type="match status" value="1"/>
</dbReference>
<dbReference type="AlphaFoldDB" id="A0A250DMP5"/>
<gene>
    <name evidence="2" type="ORF">CKY39_22270</name>
</gene>
<evidence type="ECO:0000313" key="2">
    <source>
        <dbReference type="EMBL" id="ATA55648.1"/>
    </source>
</evidence>
<reference evidence="2 3" key="1">
    <citation type="submission" date="2017-09" db="EMBL/GenBank/DDBJ databases">
        <title>The diverse metabolic capabilities of V. boronicumulans make it an excellent choice for continued studies on novel biodegradation.</title>
        <authorList>
            <person name="Sun S."/>
        </authorList>
    </citation>
    <scope>NUCLEOTIDE SEQUENCE [LARGE SCALE GENOMIC DNA]</scope>
    <source>
        <strain evidence="2 3">J1</strain>
    </source>
</reference>
<dbReference type="PANTHER" id="PTHR42760">
    <property type="entry name" value="SHORT-CHAIN DEHYDROGENASES/REDUCTASES FAMILY MEMBER"/>
    <property type="match status" value="1"/>
</dbReference>
<dbReference type="KEGG" id="vbo:CKY39_22270"/>
<accession>A0A250DMP5</accession>
<dbReference type="GO" id="GO:0016616">
    <property type="term" value="F:oxidoreductase activity, acting on the CH-OH group of donors, NAD or NADP as acceptor"/>
    <property type="evidence" value="ECO:0007669"/>
    <property type="project" value="TreeGrafter"/>
</dbReference>
<protein>
    <submittedName>
        <fullName evidence="2">3-oxoacyl-ACP reductase</fullName>
    </submittedName>
</protein>
<dbReference type="Proteomes" id="UP000217154">
    <property type="component" value="Chromosome"/>
</dbReference>
<dbReference type="InterPro" id="IPR036291">
    <property type="entry name" value="NAD(P)-bd_dom_sf"/>
</dbReference>
<dbReference type="FunFam" id="3.40.50.720:FF:000084">
    <property type="entry name" value="Short-chain dehydrogenase reductase"/>
    <property type="match status" value="1"/>
</dbReference>
<evidence type="ECO:0000256" key="1">
    <source>
        <dbReference type="ARBA" id="ARBA00006484"/>
    </source>
</evidence>
<proteinExistence type="inferred from homology"/>
<name>A0A250DMP5_9BURK</name>
<dbReference type="Pfam" id="PF13561">
    <property type="entry name" value="adh_short_C2"/>
    <property type="match status" value="1"/>
</dbReference>
<dbReference type="RefSeq" id="WP_095745997.1">
    <property type="nucleotide sequence ID" value="NZ_CP023284.1"/>
</dbReference>
<dbReference type="EMBL" id="CP023284">
    <property type="protein sequence ID" value="ATA55648.1"/>
    <property type="molecule type" value="Genomic_DNA"/>
</dbReference>
<dbReference type="InterPro" id="IPR002347">
    <property type="entry name" value="SDR_fam"/>
</dbReference>
<evidence type="ECO:0000313" key="3">
    <source>
        <dbReference type="Proteomes" id="UP000217154"/>
    </source>
</evidence>
<comment type="similarity">
    <text evidence="1">Belongs to the short-chain dehydrogenases/reductases (SDR) family.</text>
</comment>
<dbReference type="PANTHER" id="PTHR42760:SF135">
    <property type="entry name" value="BLL7886 PROTEIN"/>
    <property type="match status" value="1"/>
</dbReference>
<dbReference type="InterPro" id="IPR020904">
    <property type="entry name" value="Sc_DH/Rdtase_CS"/>
</dbReference>
<dbReference type="SUPFAM" id="SSF51735">
    <property type="entry name" value="NAD(P)-binding Rossmann-fold domains"/>
    <property type="match status" value="1"/>
</dbReference>